<accession>A0A0W0YW54</accession>
<evidence type="ECO:0000313" key="2">
    <source>
        <dbReference type="EMBL" id="KTD60927.1"/>
    </source>
</evidence>
<gene>
    <name evidence="2" type="ORF">Lsha_1338</name>
</gene>
<reference evidence="2 3" key="1">
    <citation type="submission" date="2015-11" db="EMBL/GenBank/DDBJ databases">
        <title>Genomic analysis of 38 Legionella species identifies large and diverse effector repertoires.</title>
        <authorList>
            <person name="Burstein D."/>
            <person name="Amaro F."/>
            <person name="Zusman T."/>
            <person name="Lifshitz Z."/>
            <person name="Cohen O."/>
            <person name="Gilbert J.A."/>
            <person name="Pupko T."/>
            <person name="Shuman H.A."/>
            <person name="Segal G."/>
        </authorList>
    </citation>
    <scope>NUCLEOTIDE SEQUENCE [LARGE SCALE GENOMIC DNA]</scope>
    <source>
        <strain evidence="2 3">ATCC 49655</strain>
    </source>
</reference>
<evidence type="ECO:0000256" key="1">
    <source>
        <dbReference type="SAM" id="MobiDB-lite"/>
    </source>
</evidence>
<comment type="caution">
    <text evidence="2">The sequence shown here is derived from an EMBL/GenBank/DDBJ whole genome shotgun (WGS) entry which is preliminary data.</text>
</comment>
<dbReference type="RefSeq" id="WP_018578695.1">
    <property type="nucleotide sequence ID" value="NZ_KB892437.1"/>
</dbReference>
<evidence type="ECO:0000313" key="3">
    <source>
        <dbReference type="Proteomes" id="UP000054600"/>
    </source>
</evidence>
<proteinExistence type="predicted"/>
<organism evidence="2 3">
    <name type="scientific">Legionella shakespearei DSM 23087</name>
    <dbReference type="NCBI Taxonomy" id="1122169"/>
    <lineage>
        <taxon>Bacteria</taxon>
        <taxon>Pseudomonadati</taxon>
        <taxon>Pseudomonadota</taxon>
        <taxon>Gammaproteobacteria</taxon>
        <taxon>Legionellales</taxon>
        <taxon>Legionellaceae</taxon>
        <taxon>Legionella</taxon>
    </lineage>
</organism>
<sequence>MKRGEFVETCSIREKELQKLVNQIMSRPDTRENRILLQHALKGDYSDFGSSHPLPNHLLFAELEAANAVEPESDWGAVLRNAHNGEYEHGYGASCLFFHTRRFVNEATQQADTRKKQEAAEVESEFGLLRK</sequence>
<name>A0A0W0YW54_9GAMM</name>
<dbReference type="EMBL" id="LNYW01000040">
    <property type="protein sequence ID" value="KTD60927.1"/>
    <property type="molecule type" value="Genomic_DNA"/>
</dbReference>
<keyword evidence="3" id="KW-1185">Reference proteome</keyword>
<dbReference type="Proteomes" id="UP000054600">
    <property type="component" value="Unassembled WGS sequence"/>
</dbReference>
<protein>
    <submittedName>
        <fullName evidence="2">Uncharacterized protein</fullName>
    </submittedName>
</protein>
<dbReference type="AlphaFoldDB" id="A0A0W0YW54"/>
<feature type="region of interest" description="Disordered" evidence="1">
    <location>
        <begin position="108"/>
        <end position="131"/>
    </location>
</feature>
<dbReference type="PATRIC" id="fig|1122169.6.peg.1540"/>